<evidence type="ECO:0000256" key="1">
    <source>
        <dbReference type="ARBA" id="ARBA00023172"/>
    </source>
</evidence>
<name>A0ABD5EZ86_9ACTN</name>
<evidence type="ECO:0000313" key="4">
    <source>
        <dbReference type="Proteomes" id="UP001183535"/>
    </source>
</evidence>
<dbReference type="Gene3D" id="1.10.443.10">
    <property type="entry name" value="Intergrase catalytic core"/>
    <property type="match status" value="1"/>
</dbReference>
<dbReference type="InterPro" id="IPR013762">
    <property type="entry name" value="Integrase-like_cat_sf"/>
</dbReference>
<dbReference type="EMBL" id="JAVRES010000034">
    <property type="protein sequence ID" value="MDT0439978.1"/>
    <property type="molecule type" value="Genomic_DNA"/>
</dbReference>
<feature type="domain" description="Tyr recombinase" evidence="2">
    <location>
        <begin position="239"/>
        <end position="450"/>
    </location>
</feature>
<dbReference type="GO" id="GO:0006310">
    <property type="term" value="P:DNA recombination"/>
    <property type="evidence" value="ECO:0007669"/>
    <property type="project" value="UniProtKB-KW"/>
</dbReference>
<keyword evidence="4" id="KW-1185">Reference proteome</keyword>
<dbReference type="InterPro" id="IPR050090">
    <property type="entry name" value="Tyrosine_recombinase_XerCD"/>
</dbReference>
<dbReference type="InterPro" id="IPR011010">
    <property type="entry name" value="DNA_brk_join_enz"/>
</dbReference>
<sequence length="463" mass="52719">MRDASSLDVRFYPIETNERAKGKSYTVRWKVARKKHSKTYKKYAVADDERSKLMAAHRKREPFDIETGIPLAWAAKAADTNWFDFAVEYVDWKWPSASGNSRKNMAKALTATTIALLRKPVPEQFDPVQVRRALREYTFSNRRNDPDKPVPEDMRTILDWVKRNSSPMSAWERTEVVDKVVAALGTRLDGKAAAASSVKRNDRIMNLVMIYAVRRGYLQRDPLPKGRSRTSPKVAESVDKRRLLSRDHVAAMLDWIGGRPRRGSLYRAFFATLYHAGLRPEEAVALRVGDATLPETGWGQFLVHEAQPEVGSQWTDTRTVHERRWLKGRGEGDTRIVPIRPVLVRMLRAMIKEYELGEGDLLFPGEKGGMLAGSVFRRVWVKAREAVLSEREQKTPTGKRVYDLRHTCLTTWLNRGTPPAQVAEWAGNSVQVLLSTYARCIDGDVVGILKNLEDDEDRQSDVT</sequence>
<dbReference type="RefSeq" id="WP_237548634.1">
    <property type="nucleotide sequence ID" value="NZ_JAVRES010000034.1"/>
</dbReference>
<keyword evidence="1" id="KW-0233">DNA recombination</keyword>
<protein>
    <submittedName>
        <fullName evidence="3">Site-specific integrase</fullName>
    </submittedName>
</protein>
<dbReference type="PROSITE" id="PS51898">
    <property type="entry name" value="TYR_RECOMBINASE"/>
    <property type="match status" value="1"/>
</dbReference>
<dbReference type="Proteomes" id="UP001183535">
    <property type="component" value="Unassembled WGS sequence"/>
</dbReference>
<accession>A0ABD5EZ86</accession>
<organism evidence="3 4">
    <name type="scientific">Streptomyces doudnae</name>
    <dbReference type="NCBI Taxonomy" id="3075536"/>
    <lineage>
        <taxon>Bacteria</taxon>
        <taxon>Bacillati</taxon>
        <taxon>Actinomycetota</taxon>
        <taxon>Actinomycetes</taxon>
        <taxon>Kitasatosporales</taxon>
        <taxon>Streptomycetaceae</taxon>
        <taxon>Streptomyces</taxon>
    </lineage>
</organism>
<dbReference type="PANTHER" id="PTHR30349">
    <property type="entry name" value="PHAGE INTEGRASE-RELATED"/>
    <property type="match status" value="1"/>
</dbReference>
<dbReference type="SUPFAM" id="SSF56349">
    <property type="entry name" value="DNA breaking-rejoining enzymes"/>
    <property type="match status" value="1"/>
</dbReference>
<evidence type="ECO:0000259" key="2">
    <source>
        <dbReference type="PROSITE" id="PS51898"/>
    </source>
</evidence>
<evidence type="ECO:0000313" key="3">
    <source>
        <dbReference type="EMBL" id="MDT0439978.1"/>
    </source>
</evidence>
<dbReference type="PANTHER" id="PTHR30349:SF64">
    <property type="entry name" value="PROPHAGE INTEGRASE INTD-RELATED"/>
    <property type="match status" value="1"/>
</dbReference>
<reference evidence="4" key="1">
    <citation type="submission" date="2023-07" db="EMBL/GenBank/DDBJ databases">
        <title>30 novel species of actinomycetes from the DSMZ collection.</title>
        <authorList>
            <person name="Nouioui I."/>
        </authorList>
    </citation>
    <scope>NUCLEOTIDE SEQUENCE [LARGE SCALE GENOMIC DNA]</scope>
    <source>
        <strain evidence="4">DSM 41981</strain>
    </source>
</reference>
<dbReference type="CDD" id="cd00397">
    <property type="entry name" value="DNA_BRE_C"/>
    <property type="match status" value="1"/>
</dbReference>
<dbReference type="Pfam" id="PF00589">
    <property type="entry name" value="Phage_integrase"/>
    <property type="match status" value="1"/>
</dbReference>
<gene>
    <name evidence="3" type="ORF">RM877_35500</name>
</gene>
<dbReference type="AlphaFoldDB" id="A0ABD5EZ86"/>
<proteinExistence type="predicted"/>
<dbReference type="InterPro" id="IPR002104">
    <property type="entry name" value="Integrase_catalytic"/>
</dbReference>
<comment type="caution">
    <text evidence="3">The sequence shown here is derived from an EMBL/GenBank/DDBJ whole genome shotgun (WGS) entry which is preliminary data.</text>
</comment>